<name>A0A8K1CCB3_PYTOL</name>
<feature type="compositionally biased region" description="Pro residues" evidence="1">
    <location>
        <begin position="295"/>
        <end position="311"/>
    </location>
</feature>
<accession>A0A8K1CCB3</accession>
<organism evidence="2 3">
    <name type="scientific">Pythium oligandrum</name>
    <name type="common">Mycoparasitic fungus</name>
    <dbReference type="NCBI Taxonomy" id="41045"/>
    <lineage>
        <taxon>Eukaryota</taxon>
        <taxon>Sar</taxon>
        <taxon>Stramenopiles</taxon>
        <taxon>Oomycota</taxon>
        <taxon>Peronosporomycetes</taxon>
        <taxon>Pythiales</taxon>
        <taxon>Pythiaceae</taxon>
        <taxon>Pythium</taxon>
    </lineage>
</organism>
<proteinExistence type="predicted"/>
<feature type="compositionally biased region" description="Basic and acidic residues" evidence="1">
    <location>
        <begin position="38"/>
        <end position="47"/>
    </location>
</feature>
<feature type="compositionally biased region" description="Low complexity" evidence="1">
    <location>
        <begin position="1"/>
        <end position="25"/>
    </location>
</feature>
<feature type="compositionally biased region" description="Basic residues" evidence="1">
    <location>
        <begin position="131"/>
        <end position="140"/>
    </location>
</feature>
<gene>
    <name evidence="2" type="ORF">Poli38472_000649</name>
</gene>
<sequence>MAMSNSLEEALRAATTLATTSTTQPKKPKQKKKRRRADSRASDEHVDAALDPVQRAEAFRARMFEMEHATTVSAVVKTGDEVAQVQWKKSKKSKAGVKKQVEEDDVVMPHVVRVVKAQVKDEKATAPLSKAAKKKQKKEAKAHLVSMGMLAPAKEKDKAKEKVTAPVTKAAGKQLNKPSPIEAAVAKSTNGVKTTADAPTAKTVEGPTTNGTLTVAEKTQITSANSRKRNKKKKKKAQAAVAAPAPSPVTEESKAESFVKTKETPEPKKSTTSGPKATQPPKKDTKDVSTGKPQPKAPRPKAPQPKAPQPKAPQTKTLSTKPQEKPVLAKKPDRVQEEKSAESVEDDSWDIDALMASTMKAMESSRKTRRKLSSDEEDSDHESVASDSAEDNESEDELDATSRKKIQHKIFSRLIDDAARDEWELMDIGRLVRIFAAQWSHDRKKTAQFLRTVCPELVSVDFMEGLNINLTSQDLLKIFDEGSGTPVVFMNKLASAVENGELTVRDEAVLDIISTKTQQLGTNREVLEFLMPLLESLSKVKDVGLLLKNVCAHWHLDQTIALVQEILLTSVFDDLDGQQDELLEEMPHLAGKLDFPSRMDEEDADEDGNLKGLVVGEDSDLGEEEASSADEAEEALGDVQSDEEESDGDEEVYEGETDSEEEAEAAARLRGPTKRRRSRFILDEAEEDDDEELEEDEEDFIADDDVDDDVGDEDVSEESSSDDEAPRQRKRLRKGK</sequence>
<feature type="compositionally biased region" description="Acidic residues" evidence="1">
    <location>
        <begin position="683"/>
        <end position="723"/>
    </location>
</feature>
<keyword evidence="3" id="KW-1185">Reference proteome</keyword>
<comment type="caution">
    <text evidence="2">The sequence shown here is derived from an EMBL/GenBank/DDBJ whole genome shotgun (WGS) entry which is preliminary data.</text>
</comment>
<evidence type="ECO:0000313" key="3">
    <source>
        <dbReference type="Proteomes" id="UP000794436"/>
    </source>
</evidence>
<reference evidence="2" key="1">
    <citation type="submission" date="2019-03" db="EMBL/GenBank/DDBJ databases">
        <title>Long read genome sequence of the mycoparasitic Pythium oligandrum ATCC 38472 isolated from sugarbeet rhizosphere.</title>
        <authorList>
            <person name="Gaulin E."/>
        </authorList>
    </citation>
    <scope>NUCLEOTIDE SEQUENCE</scope>
    <source>
        <strain evidence="2">ATCC 38472_TT</strain>
    </source>
</reference>
<evidence type="ECO:0000256" key="1">
    <source>
        <dbReference type="SAM" id="MobiDB-lite"/>
    </source>
</evidence>
<feature type="region of interest" description="Disordered" evidence="1">
    <location>
        <begin position="593"/>
        <end position="736"/>
    </location>
</feature>
<dbReference type="EMBL" id="SPLM01000108">
    <property type="protein sequence ID" value="TMW60607.1"/>
    <property type="molecule type" value="Genomic_DNA"/>
</dbReference>
<feature type="compositionally biased region" description="Acidic residues" evidence="1">
    <location>
        <begin position="617"/>
        <end position="664"/>
    </location>
</feature>
<feature type="compositionally biased region" description="Polar residues" evidence="1">
    <location>
        <begin position="206"/>
        <end position="222"/>
    </location>
</feature>
<feature type="compositionally biased region" description="Basic residues" evidence="1">
    <location>
        <begin position="226"/>
        <end position="237"/>
    </location>
</feature>
<protein>
    <submittedName>
        <fullName evidence="2">Uncharacterized protein</fullName>
    </submittedName>
</protein>
<feature type="compositionally biased region" description="Basic and acidic residues" evidence="1">
    <location>
        <begin position="251"/>
        <end position="269"/>
    </location>
</feature>
<dbReference type="AlphaFoldDB" id="A0A8K1CCB3"/>
<feature type="region of interest" description="Disordered" evidence="1">
    <location>
        <begin position="121"/>
        <end position="402"/>
    </location>
</feature>
<feature type="region of interest" description="Disordered" evidence="1">
    <location>
        <begin position="1"/>
        <end position="47"/>
    </location>
</feature>
<feature type="compositionally biased region" description="Basic and acidic residues" evidence="1">
    <location>
        <begin position="330"/>
        <end position="342"/>
    </location>
</feature>
<evidence type="ECO:0000313" key="2">
    <source>
        <dbReference type="EMBL" id="TMW60607.1"/>
    </source>
</evidence>
<feature type="compositionally biased region" description="Acidic residues" evidence="1">
    <location>
        <begin position="388"/>
        <end position="399"/>
    </location>
</feature>
<feature type="compositionally biased region" description="Basic and acidic residues" evidence="1">
    <location>
        <begin position="153"/>
        <end position="163"/>
    </location>
</feature>
<feature type="compositionally biased region" description="Basic residues" evidence="1">
    <location>
        <begin position="26"/>
        <end position="37"/>
    </location>
</feature>
<dbReference type="OrthoDB" id="79796at2759"/>
<dbReference type="Proteomes" id="UP000794436">
    <property type="component" value="Unassembled WGS sequence"/>
</dbReference>